<evidence type="ECO:0000313" key="5">
    <source>
        <dbReference type="EMBL" id="GMK45927.1"/>
    </source>
</evidence>
<gene>
    <name evidence="5" type="ORF">PghCCS26_30550</name>
</gene>
<dbReference type="InterPro" id="IPR028978">
    <property type="entry name" value="Chorismate_lyase_/UTRA_dom_sf"/>
</dbReference>
<dbReference type="Proteomes" id="UP001285921">
    <property type="component" value="Unassembled WGS sequence"/>
</dbReference>
<comment type="caution">
    <text evidence="5">The sequence shown here is derived from an EMBL/GenBank/DDBJ whole genome shotgun (WGS) entry which is preliminary data.</text>
</comment>
<dbReference type="EMBL" id="BTCL01000009">
    <property type="protein sequence ID" value="GMK45927.1"/>
    <property type="molecule type" value="Genomic_DNA"/>
</dbReference>
<name>A0ABQ6NLF5_9BACL</name>
<dbReference type="SUPFAM" id="SSF64288">
    <property type="entry name" value="Chorismate lyase-like"/>
    <property type="match status" value="1"/>
</dbReference>
<organism evidence="5 6">
    <name type="scientific">Paenibacillus glycanilyticus</name>
    <dbReference type="NCBI Taxonomy" id="126569"/>
    <lineage>
        <taxon>Bacteria</taxon>
        <taxon>Bacillati</taxon>
        <taxon>Bacillota</taxon>
        <taxon>Bacilli</taxon>
        <taxon>Bacillales</taxon>
        <taxon>Paenibacillaceae</taxon>
        <taxon>Paenibacillus</taxon>
    </lineage>
</organism>
<feature type="domain" description="HTH gntR-type" evidence="4">
    <location>
        <begin position="8"/>
        <end position="76"/>
    </location>
</feature>
<dbReference type="InterPro" id="IPR036388">
    <property type="entry name" value="WH-like_DNA-bd_sf"/>
</dbReference>
<evidence type="ECO:0000256" key="1">
    <source>
        <dbReference type="ARBA" id="ARBA00023015"/>
    </source>
</evidence>
<keyword evidence="2" id="KW-0238">DNA-binding</keyword>
<dbReference type="InterPro" id="IPR011663">
    <property type="entry name" value="UTRA"/>
</dbReference>
<keyword evidence="1" id="KW-0805">Transcription regulation</keyword>
<proteinExistence type="predicted"/>
<sequence>MKLVRNNSPLYIQVMNIIKDRILHGVYPVDANIPSEPLLEQEFQVSKITVRNAIKALVQEGYLETSSGKGTRVIRNTSSSKLSKLKRFTEVLVEEGHQIGKQLLRAGLSNNEEGTEPYRLFGPQALKIDRLYLLNGTPYIHYTHYLPAKLHGSADVLRIQSLYDWLEEQGFVPEHYRDEFAVSAAPDEVQEALGMTAGQAIVLKRSRFAYGADDDLIEYSVGFYNTDMHPYVVNYDV</sequence>
<dbReference type="SUPFAM" id="SSF46785">
    <property type="entry name" value="Winged helix' DNA-binding domain"/>
    <property type="match status" value="1"/>
</dbReference>
<dbReference type="PANTHER" id="PTHR44846">
    <property type="entry name" value="MANNOSYL-D-GLYCERATE TRANSPORT/METABOLISM SYSTEM REPRESSOR MNGR-RELATED"/>
    <property type="match status" value="1"/>
</dbReference>
<dbReference type="InterPro" id="IPR050679">
    <property type="entry name" value="Bact_HTH_transcr_reg"/>
</dbReference>
<dbReference type="RefSeq" id="WP_317980459.1">
    <property type="nucleotide sequence ID" value="NZ_BTCL01000009.1"/>
</dbReference>
<dbReference type="CDD" id="cd07377">
    <property type="entry name" value="WHTH_GntR"/>
    <property type="match status" value="1"/>
</dbReference>
<dbReference type="PRINTS" id="PR00035">
    <property type="entry name" value="HTHGNTR"/>
</dbReference>
<evidence type="ECO:0000256" key="3">
    <source>
        <dbReference type="ARBA" id="ARBA00023163"/>
    </source>
</evidence>
<dbReference type="PROSITE" id="PS50949">
    <property type="entry name" value="HTH_GNTR"/>
    <property type="match status" value="1"/>
</dbReference>
<dbReference type="Gene3D" id="3.40.1410.10">
    <property type="entry name" value="Chorismate lyase-like"/>
    <property type="match status" value="1"/>
</dbReference>
<dbReference type="InterPro" id="IPR036390">
    <property type="entry name" value="WH_DNA-bd_sf"/>
</dbReference>
<dbReference type="Pfam" id="PF00392">
    <property type="entry name" value="GntR"/>
    <property type="match status" value="1"/>
</dbReference>
<dbReference type="SMART" id="SM00345">
    <property type="entry name" value="HTH_GNTR"/>
    <property type="match status" value="1"/>
</dbReference>
<accession>A0ABQ6NLF5</accession>
<protein>
    <submittedName>
        <fullName evidence="5">GntR family transcriptional regulator</fullName>
    </submittedName>
</protein>
<keyword evidence="6" id="KW-1185">Reference proteome</keyword>
<evidence type="ECO:0000259" key="4">
    <source>
        <dbReference type="PROSITE" id="PS50949"/>
    </source>
</evidence>
<dbReference type="PANTHER" id="PTHR44846:SF1">
    <property type="entry name" value="MANNOSYL-D-GLYCERATE TRANSPORT_METABOLISM SYSTEM REPRESSOR MNGR-RELATED"/>
    <property type="match status" value="1"/>
</dbReference>
<reference evidence="5 6" key="1">
    <citation type="submission" date="2023-05" db="EMBL/GenBank/DDBJ databases">
        <title>Draft genome of Paenibacillus sp. CCS26.</title>
        <authorList>
            <person name="Akita H."/>
            <person name="Shinto Y."/>
            <person name="Kimura Z."/>
        </authorList>
    </citation>
    <scope>NUCLEOTIDE SEQUENCE [LARGE SCALE GENOMIC DNA]</scope>
    <source>
        <strain evidence="5 6">CCS26</strain>
    </source>
</reference>
<evidence type="ECO:0000313" key="6">
    <source>
        <dbReference type="Proteomes" id="UP001285921"/>
    </source>
</evidence>
<dbReference type="Gene3D" id="1.10.10.10">
    <property type="entry name" value="Winged helix-like DNA-binding domain superfamily/Winged helix DNA-binding domain"/>
    <property type="match status" value="1"/>
</dbReference>
<keyword evidence="3" id="KW-0804">Transcription</keyword>
<evidence type="ECO:0000256" key="2">
    <source>
        <dbReference type="ARBA" id="ARBA00023125"/>
    </source>
</evidence>
<dbReference type="InterPro" id="IPR000524">
    <property type="entry name" value="Tscrpt_reg_HTH_GntR"/>
</dbReference>
<dbReference type="SMART" id="SM00866">
    <property type="entry name" value="UTRA"/>
    <property type="match status" value="1"/>
</dbReference>
<dbReference type="Pfam" id="PF07702">
    <property type="entry name" value="UTRA"/>
    <property type="match status" value="1"/>
</dbReference>